<name>D6WCV0_TRICA</name>
<evidence type="ECO:0000259" key="4">
    <source>
        <dbReference type="PROSITE" id="PS50405"/>
    </source>
</evidence>
<gene>
    <name evidence="5" type="primary">GLEAN_04448</name>
    <name evidence="5" type="ORF">TcasGA2_TC004448</name>
</gene>
<dbReference type="InterPro" id="IPR036249">
    <property type="entry name" value="Thioredoxin-like_sf"/>
</dbReference>
<dbReference type="SUPFAM" id="SSF47616">
    <property type="entry name" value="GST C-terminal domain-like"/>
    <property type="match status" value="1"/>
</dbReference>
<dbReference type="STRING" id="7070.D6WCV0"/>
<keyword evidence="6" id="KW-1185">Reference proteome</keyword>
<protein>
    <submittedName>
        <fullName evidence="5">Glutathione S-transferase D4-like Protein</fullName>
    </submittedName>
</protein>
<dbReference type="InterPro" id="IPR004046">
    <property type="entry name" value="GST_C"/>
</dbReference>
<accession>D6WCV0</accession>
<dbReference type="Proteomes" id="UP000007266">
    <property type="component" value="Linkage group 2"/>
</dbReference>
<dbReference type="SFLD" id="SFLDS00019">
    <property type="entry name" value="Glutathione_Transferase_(cytos"/>
    <property type="match status" value="1"/>
</dbReference>
<dbReference type="Pfam" id="PF00043">
    <property type="entry name" value="GST_C"/>
    <property type="match status" value="1"/>
</dbReference>
<dbReference type="Gene3D" id="1.20.1050.10">
    <property type="match status" value="1"/>
</dbReference>
<evidence type="ECO:0000259" key="3">
    <source>
        <dbReference type="PROSITE" id="PS50404"/>
    </source>
</evidence>
<comment type="similarity">
    <text evidence="2">Belongs to the GST superfamily.</text>
</comment>
<dbReference type="AlphaFoldDB" id="D6WCV0"/>
<dbReference type="CDD" id="cd03177">
    <property type="entry name" value="GST_C_Delta_Epsilon"/>
    <property type="match status" value="1"/>
</dbReference>
<dbReference type="eggNOG" id="KOG0867">
    <property type="taxonomic scope" value="Eukaryota"/>
</dbReference>
<dbReference type="HOGENOM" id="CLU_011226_2_1_1"/>
<reference evidence="5 6" key="1">
    <citation type="journal article" date="2008" name="Nature">
        <title>The genome of the model beetle and pest Tribolium castaneum.</title>
        <authorList>
            <consortium name="Tribolium Genome Sequencing Consortium"/>
            <person name="Richards S."/>
            <person name="Gibbs R.A."/>
            <person name="Weinstock G.M."/>
            <person name="Brown S.J."/>
            <person name="Denell R."/>
            <person name="Beeman R.W."/>
            <person name="Gibbs R."/>
            <person name="Beeman R.W."/>
            <person name="Brown S.J."/>
            <person name="Bucher G."/>
            <person name="Friedrich M."/>
            <person name="Grimmelikhuijzen C.J."/>
            <person name="Klingler M."/>
            <person name="Lorenzen M."/>
            <person name="Richards S."/>
            <person name="Roth S."/>
            <person name="Schroder R."/>
            <person name="Tautz D."/>
            <person name="Zdobnov E.M."/>
            <person name="Muzny D."/>
            <person name="Gibbs R.A."/>
            <person name="Weinstock G.M."/>
            <person name="Attaway T."/>
            <person name="Bell S."/>
            <person name="Buhay C.J."/>
            <person name="Chandrabose M.N."/>
            <person name="Chavez D."/>
            <person name="Clerk-Blankenburg K.P."/>
            <person name="Cree A."/>
            <person name="Dao M."/>
            <person name="Davis C."/>
            <person name="Chacko J."/>
            <person name="Dinh H."/>
            <person name="Dugan-Rocha S."/>
            <person name="Fowler G."/>
            <person name="Garner T.T."/>
            <person name="Garnes J."/>
            <person name="Gnirke A."/>
            <person name="Hawes A."/>
            <person name="Hernandez J."/>
            <person name="Hines S."/>
            <person name="Holder M."/>
            <person name="Hume J."/>
            <person name="Jhangiani S.N."/>
            <person name="Joshi V."/>
            <person name="Khan Z.M."/>
            <person name="Jackson L."/>
            <person name="Kovar C."/>
            <person name="Kowis A."/>
            <person name="Lee S."/>
            <person name="Lewis L.R."/>
            <person name="Margolis J."/>
            <person name="Morgan M."/>
            <person name="Nazareth L.V."/>
            <person name="Nguyen N."/>
            <person name="Okwuonu G."/>
            <person name="Parker D."/>
            <person name="Richards S."/>
            <person name="Ruiz S.J."/>
            <person name="Santibanez J."/>
            <person name="Savard J."/>
            <person name="Scherer S.E."/>
            <person name="Schneider B."/>
            <person name="Sodergren E."/>
            <person name="Tautz D."/>
            <person name="Vattahil S."/>
            <person name="Villasana D."/>
            <person name="White C.S."/>
            <person name="Wright R."/>
            <person name="Park Y."/>
            <person name="Beeman R.W."/>
            <person name="Lord J."/>
            <person name="Oppert B."/>
            <person name="Lorenzen M."/>
            <person name="Brown S."/>
            <person name="Wang L."/>
            <person name="Savard J."/>
            <person name="Tautz D."/>
            <person name="Richards S."/>
            <person name="Weinstock G."/>
            <person name="Gibbs R.A."/>
            <person name="Liu Y."/>
            <person name="Worley K."/>
            <person name="Weinstock G."/>
            <person name="Elsik C.G."/>
            <person name="Reese J.T."/>
            <person name="Elhaik E."/>
            <person name="Landan G."/>
            <person name="Graur D."/>
            <person name="Arensburger P."/>
            <person name="Atkinson P."/>
            <person name="Beeman R.W."/>
            <person name="Beidler J."/>
            <person name="Brown S.J."/>
            <person name="Demuth J.P."/>
            <person name="Drury D.W."/>
            <person name="Du Y.Z."/>
            <person name="Fujiwara H."/>
            <person name="Lorenzen M."/>
            <person name="Maselli V."/>
            <person name="Osanai M."/>
            <person name="Park Y."/>
            <person name="Robertson H.M."/>
            <person name="Tu Z."/>
            <person name="Wang J.J."/>
            <person name="Wang S."/>
            <person name="Richards S."/>
            <person name="Song H."/>
            <person name="Zhang L."/>
            <person name="Sodergren E."/>
            <person name="Werner D."/>
            <person name="Stanke M."/>
            <person name="Morgenstern B."/>
            <person name="Solovyev V."/>
            <person name="Kosarev P."/>
            <person name="Brown G."/>
            <person name="Chen H.C."/>
            <person name="Ermolaeva O."/>
            <person name="Hlavina W."/>
            <person name="Kapustin Y."/>
            <person name="Kiryutin B."/>
            <person name="Kitts P."/>
            <person name="Maglott D."/>
            <person name="Pruitt K."/>
            <person name="Sapojnikov V."/>
            <person name="Souvorov A."/>
            <person name="Mackey A.J."/>
            <person name="Waterhouse R.M."/>
            <person name="Wyder S."/>
            <person name="Zdobnov E.M."/>
            <person name="Zdobnov E.M."/>
            <person name="Wyder S."/>
            <person name="Kriventseva E.V."/>
            <person name="Kadowaki T."/>
            <person name="Bork P."/>
            <person name="Aranda M."/>
            <person name="Bao R."/>
            <person name="Beermann A."/>
            <person name="Berns N."/>
            <person name="Bolognesi R."/>
            <person name="Bonneton F."/>
            <person name="Bopp D."/>
            <person name="Brown S.J."/>
            <person name="Bucher G."/>
            <person name="Butts T."/>
            <person name="Chaumot A."/>
            <person name="Denell R.E."/>
            <person name="Ferrier D.E."/>
            <person name="Friedrich M."/>
            <person name="Gordon C.M."/>
            <person name="Jindra M."/>
            <person name="Klingler M."/>
            <person name="Lan Q."/>
            <person name="Lattorff H.M."/>
            <person name="Laudet V."/>
            <person name="von Levetsow C."/>
            <person name="Liu Z."/>
            <person name="Lutz R."/>
            <person name="Lynch J.A."/>
            <person name="da Fonseca R.N."/>
            <person name="Posnien N."/>
            <person name="Reuter R."/>
            <person name="Roth S."/>
            <person name="Savard J."/>
            <person name="Schinko J.B."/>
            <person name="Schmitt C."/>
            <person name="Schoppmeier M."/>
            <person name="Schroder R."/>
            <person name="Shippy T.D."/>
            <person name="Simonnet F."/>
            <person name="Marques-Souza H."/>
            <person name="Tautz D."/>
            <person name="Tomoyasu Y."/>
            <person name="Trauner J."/>
            <person name="Van der Zee M."/>
            <person name="Vervoort M."/>
            <person name="Wittkopp N."/>
            <person name="Wimmer E.A."/>
            <person name="Yang X."/>
            <person name="Jones A.K."/>
            <person name="Sattelle D.B."/>
            <person name="Ebert P.R."/>
            <person name="Nelson D."/>
            <person name="Scott J.G."/>
            <person name="Beeman R.W."/>
            <person name="Muthukrishnan S."/>
            <person name="Kramer K.J."/>
            <person name="Arakane Y."/>
            <person name="Beeman R.W."/>
            <person name="Zhu Q."/>
            <person name="Hogenkamp D."/>
            <person name="Dixit R."/>
            <person name="Oppert B."/>
            <person name="Jiang H."/>
            <person name="Zou Z."/>
            <person name="Marshall J."/>
            <person name="Elpidina E."/>
            <person name="Vinokurov K."/>
            <person name="Oppert C."/>
            <person name="Zou Z."/>
            <person name="Evans J."/>
            <person name="Lu Z."/>
            <person name="Zhao P."/>
            <person name="Sumathipala N."/>
            <person name="Altincicek B."/>
            <person name="Vilcinskas A."/>
            <person name="Williams M."/>
            <person name="Hultmark D."/>
            <person name="Hetru C."/>
            <person name="Jiang H."/>
            <person name="Grimmelikhuijzen C.J."/>
            <person name="Hauser F."/>
            <person name="Cazzamali G."/>
            <person name="Williamson M."/>
            <person name="Park Y."/>
            <person name="Li B."/>
            <person name="Tanaka Y."/>
            <person name="Predel R."/>
            <person name="Neupert S."/>
            <person name="Schachtner J."/>
            <person name="Verleyen P."/>
            <person name="Raible F."/>
            <person name="Bork P."/>
            <person name="Friedrich M."/>
            <person name="Walden K.K."/>
            <person name="Robertson H.M."/>
            <person name="Angeli S."/>
            <person name="Foret S."/>
            <person name="Bucher G."/>
            <person name="Schuetz S."/>
            <person name="Maleszka R."/>
            <person name="Wimmer E.A."/>
            <person name="Beeman R.W."/>
            <person name="Lorenzen M."/>
            <person name="Tomoyasu Y."/>
            <person name="Miller S.C."/>
            <person name="Grossmann D."/>
            <person name="Bucher G."/>
        </authorList>
    </citation>
    <scope>NUCLEOTIDE SEQUENCE [LARGE SCALE GENOMIC DNA]</scope>
    <source>
        <strain evidence="5 6">Georgia GA2</strain>
    </source>
</reference>
<dbReference type="FunFam" id="1.20.1050.10:FF:000007">
    <property type="entry name" value="Glutathione S-transferase 1-1"/>
    <property type="match status" value="1"/>
</dbReference>
<evidence type="ECO:0000313" key="5">
    <source>
        <dbReference type="EMBL" id="EEZ98839.1"/>
    </source>
</evidence>
<feature type="domain" description="GST N-terminal" evidence="3">
    <location>
        <begin position="1"/>
        <end position="82"/>
    </location>
</feature>
<dbReference type="Gene3D" id="3.40.30.10">
    <property type="entry name" value="Glutaredoxin"/>
    <property type="match status" value="1"/>
</dbReference>
<evidence type="ECO:0000313" key="6">
    <source>
        <dbReference type="Proteomes" id="UP000007266"/>
    </source>
</evidence>
<organism evidence="5 6">
    <name type="scientific">Tribolium castaneum</name>
    <name type="common">Red flour beetle</name>
    <dbReference type="NCBI Taxonomy" id="7070"/>
    <lineage>
        <taxon>Eukaryota</taxon>
        <taxon>Metazoa</taxon>
        <taxon>Ecdysozoa</taxon>
        <taxon>Arthropoda</taxon>
        <taxon>Hexapoda</taxon>
        <taxon>Insecta</taxon>
        <taxon>Pterygota</taxon>
        <taxon>Neoptera</taxon>
        <taxon>Endopterygota</taxon>
        <taxon>Coleoptera</taxon>
        <taxon>Polyphaga</taxon>
        <taxon>Cucujiformia</taxon>
        <taxon>Tenebrionidae</taxon>
        <taxon>Tenebrionidae incertae sedis</taxon>
        <taxon>Tribolium</taxon>
    </lineage>
</organism>
<proteinExistence type="inferred from homology"/>
<dbReference type="SUPFAM" id="SSF52833">
    <property type="entry name" value="Thioredoxin-like"/>
    <property type="match status" value="1"/>
</dbReference>
<dbReference type="CDD" id="cd03045">
    <property type="entry name" value="GST_N_Delta_Epsilon"/>
    <property type="match status" value="1"/>
</dbReference>
<dbReference type="PANTHER" id="PTHR43969">
    <property type="entry name" value="GLUTATHIONE S TRANSFERASE D10, ISOFORM A-RELATED"/>
    <property type="match status" value="1"/>
</dbReference>
<feature type="domain" description="GST C-terminal" evidence="4">
    <location>
        <begin position="88"/>
        <end position="215"/>
    </location>
</feature>
<dbReference type="PROSITE" id="PS50404">
    <property type="entry name" value="GST_NTER"/>
    <property type="match status" value="1"/>
</dbReference>
<dbReference type="SFLD" id="SFLDG00358">
    <property type="entry name" value="Main_(cytGST)"/>
    <property type="match status" value="1"/>
</dbReference>
<evidence type="ECO:0000256" key="2">
    <source>
        <dbReference type="RuleBase" id="RU003494"/>
    </source>
</evidence>
<dbReference type="InterPro" id="IPR040079">
    <property type="entry name" value="Glutathione_S-Trfase"/>
</dbReference>
<sequence>MAPVLYVTHLTPPVRAVLMTAKTIDLDLELKKLNVEKREHKNSEFLKLNPQHTVPTLVDNDFVLWDSHAIMAYLVSKYAKDDSLYPNDLKQRAIVNQRMHFENGVAFPELLKILYPIIHDGKKTITQEDEIAADEVYSFLEAFLDGKQWITGDSVTIADYSLITTITALNVLVKIDHVVFPNLNTWMKKLEQLPVYEANRKGLDSYTTHVKLLLR</sequence>
<reference evidence="5 6" key="2">
    <citation type="journal article" date="2010" name="Nucleic Acids Res.">
        <title>BeetleBase in 2010: revisions to provide comprehensive genomic information for Tribolium castaneum.</title>
        <authorList>
            <person name="Kim H.S."/>
            <person name="Murphy T."/>
            <person name="Xia J."/>
            <person name="Caragea D."/>
            <person name="Park Y."/>
            <person name="Beeman R.W."/>
            <person name="Lorenzen M.D."/>
            <person name="Butcher S."/>
            <person name="Manak J.R."/>
            <person name="Brown S.J."/>
        </authorList>
    </citation>
    <scope>GENOME REANNOTATION</scope>
    <source>
        <strain evidence="5 6">Georgia GA2</strain>
    </source>
</reference>
<dbReference type="InterPro" id="IPR004045">
    <property type="entry name" value="Glutathione_S-Trfase_N"/>
</dbReference>
<dbReference type="GO" id="GO:0004364">
    <property type="term" value="F:glutathione transferase activity"/>
    <property type="evidence" value="ECO:0000318"/>
    <property type="project" value="GO_Central"/>
</dbReference>
<dbReference type="GO" id="GO:0006749">
    <property type="term" value="P:glutathione metabolic process"/>
    <property type="evidence" value="ECO:0000318"/>
    <property type="project" value="GO_Central"/>
</dbReference>
<comment type="subunit">
    <text evidence="1">Homodimer.</text>
</comment>
<dbReference type="EMBL" id="KQ971311">
    <property type="protein sequence ID" value="EEZ98839.1"/>
    <property type="molecule type" value="Genomic_DNA"/>
</dbReference>
<dbReference type="PhylomeDB" id="D6WCV0"/>
<dbReference type="InterPro" id="IPR010987">
    <property type="entry name" value="Glutathione-S-Trfase_C-like"/>
</dbReference>
<dbReference type="PANTHER" id="PTHR43969:SF8">
    <property type="entry name" value="GLUTATHIONE S TRANSFERASE E13, ISOFORM A-RELATED"/>
    <property type="match status" value="1"/>
</dbReference>
<dbReference type="OMA" id="VARIMIC"/>
<dbReference type="FunFam" id="3.40.30.10:FF:000034">
    <property type="entry name" value="glutathione S-transferase 1"/>
    <property type="match status" value="1"/>
</dbReference>
<evidence type="ECO:0000256" key="1">
    <source>
        <dbReference type="ARBA" id="ARBA00011738"/>
    </source>
</evidence>
<dbReference type="PROSITE" id="PS50405">
    <property type="entry name" value="GST_CTER"/>
    <property type="match status" value="1"/>
</dbReference>
<dbReference type="Pfam" id="PF02798">
    <property type="entry name" value="GST_N"/>
    <property type="match status" value="1"/>
</dbReference>
<dbReference type="InterPro" id="IPR036282">
    <property type="entry name" value="Glutathione-S-Trfase_C_sf"/>
</dbReference>